<feature type="chain" id="PRO_5044204570" evidence="1">
    <location>
        <begin position="19"/>
        <end position="378"/>
    </location>
</feature>
<keyword evidence="3" id="KW-1185">Reference proteome</keyword>
<organism evidence="2 3">
    <name type="scientific">Prymnesium parvum</name>
    <name type="common">Toxic golden alga</name>
    <dbReference type="NCBI Taxonomy" id="97485"/>
    <lineage>
        <taxon>Eukaryota</taxon>
        <taxon>Haptista</taxon>
        <taxon>Haptophyta</taxon>
        <taxon>Prymnesiophyceae</taxon>
        <taxon>Prymnesiales</taxon>
        <taxon>Prymnesiaceae</taxon>
        <taxon>Prymnesium</taxon>
    </lineage>
</organism>
<name>A0AB34JIW1_PRYPA</name>
<keyword evidence="1" id="KW-0732">Signal</keyword>
<comment type="caution">
    <text evidence="2">The sequence shown here is derived from an EMBL/GenBank/DDBJ whole genome shotgun (WGS) entry which is preliminary data.</text>
</comment>
<evidence type="ECO:0000313" key="3">
    <source>
        <dbReference type="Proteomes" id="UP001515480"/>
    </source>
</evidence>
<feature type="signal peptide" evidence="1">
    <location>
        <begin position="1"/>
        <end position="18"/>
    </location>
</feature>
<sequence>MRAARVGLALLVCGGGAANFTETCLALRRQACDSQLGASWDRSALECRADAAARGRGRWHAGVGLERLPLYKYRSLSPNVSAELERLGPRQLVLIGDSTVRNQFMHLALHLLPNCSSLTLASCVLLKRQQQRGFWSSTPQLRARVHDQEHGFWGSILAMRASSAGGASAVYYRSHACSTRHALGQLRRLHYLSDKPPDAILYNVGAHNLHVFPAPRVSPAASELKCLLDFGAFFRRSLGELRDSSAGARIVWRTSTAFCEGRWGGVRRDLIRHYQCLSGNATEQEAVYQACERRLGMSALECVRSLLGREAVMLHRQAALRLLAEQFPDVGLLDGYALTEGTCHLADPFDAIHRVKLLNHINLSFLRELQRLFSMGSP</sequence>
<accession>A0AB34JIW1</accession>
<evidence type="ECO:0000313" key="2">
    <source>
        <dbReference type="EMBL" id="KAL1521232.1"/>
    </source>
</evidence>
<evidence type="ECO:0000256" key="1">
    <source>
        <dbReference type="SAM" id="SignalP"/>
    </source>
</evidence>
<dbReference type="AlphaFoldDB" id="A0AB34JIW1"/>
<dbReference type="EMBL" id="JBGBPQ010000007">
    <property type="protein sequence ID" value="KAL1521232.1"/>
    <property type="molecule type" value="Genomic_DNA"/>
</dbReference>
<reference evidence="2 3" key="1">
    <citation type="journal article" date="2024" name="Science">
        <title>Giant polyketide synthase enzymes in the biosynthesis of giant marine polyether toxins.</title>
        <authorList>
            <person name="Fallon T.R."/>
            <person name="Shende V.V."/>
            <person name="Wierzbicki I.H."/>
            <person name="Pendleton A.L."/>
            <person name="Watervoot N.F."/>
            <person name="Auber R.P."/>
            <person name="Gonzalez D.J."/>
            <person name="Wisecaver J.H."/>
            <person name="Moore B.S."/>
        </authorList>
    </citation>
    <scope>NUCLEOTIDE SEQUENCE [LARGE SCALE GENOMIC DNA]</scope>
    <source>
        <strain evidence="2 3">12B1</strain>
    </source>
</reference>
<gene>
    <name evidence="2" type="ORF">AB1Y20_020904</name>
</gene>
<dbReference type="Proteomes" id="UP001515480">
    <property type="component" value="Unassembled WGS sequence"/>
</dbReference>
<protein>
    <submittedName>
        <fullName evidence="2">Uncharacterized protein</fullName>
    </submittedName>
</protein>
<proteinExistence type="predicted"/>